<comment type="subcellular location">
    <subcellularLocation>
        <location evidence="1">Cell membrane</location>
    </subcellularLocation>
    <subcellularLocation>
        <location evidence="11">Endomembrane system</location>
        <topology evidence="11">Single-pass membrane protein</topology>
    </subcellularLocation>
</comment>
<dbReference type="SMART" id="SM00369">
    <property type="entry name" value="LRR_TYP"/>
    <property type="match status" value="6"/>
</dbReference>
<dbReference type="InterPro" id="IPR032675">
    <property type="entry name" value="LRR_dom_sf"/>
</dbReference>
<evidence type="ECO:0000256" key="5">
    <source>
        <dbReference type="ARBA" id="ARBA00022729"/>
    </source>
</evidence>
<dbReference type="OrthoDB" id="48557at2759"/>
<keyword evidence="8 13" id="KW-0472">Membrane</keyword>
<feature type="region of interest" description="Disordered" evidence="12">
    <location>
        <begin position="310"/>
        <end position="352"/>
    </location>
</feature>
<dbReference type="Pfam" id="PF13855">
    <property type="entry name" value="LRR_8"/>
    <property type="match status" value="1"/>
</dbReference>
<feature type="compositionally biased region" description="Polar residues" evidence="12">
    <location>
        <begin position="575"/>
        <end position="593"/>
    </location>
</feature>
<gene>
    <name evidence="14" type="ORF">PSNMU_V1.4_AUG-EV-PASAV3_0029550</name>
</gene>
<evidence type="ECO:0000313" key="14">
    <source>
        <dbReference type="EMBL" id="VEU36171.1"/>
    </source>
</evidence>
<dbReference type="InterPro" id="IPR003591">
    <property type="entry name" value="Leu-rich_rpt_typical-subtyp"/>
</dbReference>
<evidence type="ECO:0008006" key="16">
    <source>
        <dbReference type="Google" id="ProtNLM"/>
    </source>
</evidence>
<evidence type="ECO:0000256" key="7">
    <source>
        <dbReference type="ARBA" id="ARBA00022989"/>
    </source>
</evidence>
<feature type="compositionally biased region" description="Basic and acidic residues" evidence="12">
    <location>
        <begin position="246"/>
        <end position="258"/>
    </location>
</feature>
<feature type="compositionally biased region" description="Basic and acidic residues" evidence="12">
    <location>
        <begin position="190"/>
        <end position="208"/>
    </location>
</feature>
<feature type="region of interest" description="Disordered" evidence="12">
    <location>
        <begin position="537"/>
        <end position="600"/>
    </location>
</feature>
<evidence type="ECO:0000256" key="6">
    <source>
        <dbReference type="ARBA" id="ARBA00022737"/>
    </source>
</evidence>
<keyword evidence="2" id="KW-1003">Cell membrane</keyword>
<keyword evidence="10" id="KW-0325">Glycoprotein</keyword>
<dbReference type="Gene3D" id="3.80.10.10">
    <property type="entry name" value="Ribonuclease Inhibitor"/>
    <property type="match status" value="4"/>
</dbReference>
<feature type="region of interest" description="Disordered" evidence="12">
    <location>
        <begin position="1"/>
        <end position="38"/>
    </location>
</feature>
<dbReference type="FunFam" id="3.80.10.10:FF:000095">
    <property type="entry name" value="LRR receptor-like serine/threonine-protein kinase GSO1"/>
    <property type="match status" value="1"/>
</dbReference>
<keyword evidence="3" id="KW-0433">Leucine-rich repeat</keyword>
<dbReference type="Proteomes" id="UP000291116">
    <property type="component" value="Unassembled WGS sequence"/>
</dbReference>
<dbReference type="SMART" id="SM00365">
    <property type="entry name" value="LRR_SD22"/>
    <property type="match status" value="3"/>
</dbReference>
<evidence type="ECO:0000256" key="2">
    <source>
        <dbReference type="ARBA" id="ARBA00022475"/>
    </source>
</evidence>
<dbReference type="AlphaFoldDB" id="A0A448Z297"/>
<evidence type="ECO:0000313" key="15">
    <source>
        <dbReference type="Proteomes" id="UP000291116"/>
    </source>
</evidence>
<keyword evidence="15" id="KW-1185">Reference proteome</keyword>
<organism evidence="14 15">
    <name type="scientific">Pseudo-nitzschia multistriata</name>
    <dbReference type="NCBI Taxonomy" id="183589"/>
    <lineage>
        <taxon>Eukaryota</taxon>
        <taxon>Sar</taxon>
        <taxon>Stramenopiles</taxon>
        <taxon>Ochrophyta</taxon>
        <taxon>Bacillariophyta</taxon>
        <taxon>Bacillariophyceae</taxon>
        <taxon>Bacillariophycidae</taxon>
        <taxon>Bacillariales</taxon>
        <taxon>Bacillariaceae</taxon>
        <taxon>Pseudo-nitzschia</taxon>
    </lineage>
</organism>
<keyword evidence="7 13" id="KW-1133">Transmembrane helix</keyword>
<evidence type="ECO:0000256" key="3">
    <source>
        <dbReference type="ARBA" id="ARBA00022614"/>
    </source>
</evidence>
<keyword evidence="9" id="KW-0675">Receptor</keyword>
<dbReference type="FunFam" id="3.80.10.10:FF:000041">
    <property type="entry name" value="LRR receptor-like serine/threonine-protein kinase ERECTA"/>
    <property type="match status" value="1"/>
</dbReference>
<feature type="compositionally biased region" description="Basic and acidic residues" evidence="12">
    <location>
        <begin position="224"/>
        <end position="237"/>
    </location>
</feature>
<evidence type="ECO:0000256" key="13">
    <source>
        <dbReference type="SAM" id="Phobius"/>
    </source>
</evidence>
<dbReference type="GO" id="GO:0012505">
    <property type="term" value="C:endomembrane system"/>
    <property type="evidence" value="ECO:0007669"/>
    <property type="project" value="UniProtKB-SubCell"/>
</dbReference>
<evidence type="ECO:0000256" key="1">
    <source>
        <dbReference type="ARBA" id="ARBA00004236"/>
    </source>
</evidence>
<dbReference type="GO" id="GO:0005886">
    <property type="term" value="C:plasma membrane"/>
    <property type="evidence" value="ECO:0007669"/>
    <property type="project" value="UniProtKB-SubCell"/>
</dbReference>
<sequence>MRRQRTVVVNPEECSTSPLHGSPRHAVSPKSIGSESSFQTGLSVGYVESVVGHDDPTLVHTNVKENPSSRNDDHIRNIHSEALGSFLTASYSEEERDSPEDARELGQSLDDEKLRQQLVELDRTQDAWRAKRQEVSDDVDETEDFYVKEAGEFTPSSSRKRYQLAMKEATIYEEVEERQETIYEEDEMNEGPHPEEERTVEESSRFESHIGMLTPKSDTYADDPESHVQTETIERAPKPMSSPKIQQHDPQEGADRILLDVSRQQHQTKDNTENTSYDECPPQNPPEQGSTSSSLGDYSTQYRMQELIGTSSNQERISKKEMKQQQNSIPLYEGGKVDSSSAASGSRTAAASKSLVQCETSDLDFEYPSMDDELDDRKNDVSSHLGFDVAKTHDQEKARDFVDIEDNIVVPCTVKNDDCNYNDKIIRAVQERLTDQSVAPYAMDQIEPNSKPGLFKPKIGYSSPMKSIISMWRKPEALASQVDQSNDEYDAEANMTSNPRKRRWKLCIVNVCLGAVIIVAIICAVLLGIEIAARNKGSSSVKRDETQETASPTVSPIESRLEDRPKVSPVESRSENSPTASPVESRSEISPSATDAPVQLPESPIQYSSAIEEEILMISGDSIYNMSTPQYAAYDWLLTKDPANLDLGSSIELESQRFIAALFYFAMNGNDWIDQYGFLDESHVCDWNNGPSSDPVGIACDSLDKITGFVINENNLRGQLPRELQELTDITILQLRANDIYGTLPSELGKLSLLEEIDLRQNELVGTIPESIFNLPEIKRILLLRNSQLGGTIPASIEKASNLEMISIQRCDVTGSLPSTIGSLSRLFFLTFLHNSLTGTIPDSLVNLSKLEVLELSENKLTGHIPPLSGQDSLYYISLYDNKLTGSIPTTLGDLPTLMFLDIRDNRLNGTIPHGIGLNRNLVTFFAENNQLTGTLPSFSSNAGLLQAVNLSRNKLSGDLNNIFGQGGSVARLVNINLAHNSFVGSISPSIGRMNSLSELNLRGNSISGTIPTEVGLLRELDTLILQDNDLTGTLPEELGLVEQLVYLNIASNQFEGTIPDTLVLLSRLTVLDLQSNDLMGSIPTIFGQLSNLDELYLHSNNLVGDLSGTFCKRHDPDSTFRFVGVFTSDCLQPNPAVQCSCCTVCCQDDECFNMPKLPSK</sequence>
<dbReference type="EMBL" id="CAACVS010000081">
    <property type="protein sequence ID" value="VEU36171.1"/>
    <property type="molecule type" value="Genomic_DNA"/>
</dbReference>
<evidence type="ECO:0000256" key="9">
    <source>
        <dbReference type="ARBA" id="ARBA00023170"/>
    </source>
</evidence>
<feature type="compositionally biased region" description="Polar residues" evidence="12">
    <location>
        <begin position="286"/>
        <end position="296"/>
    </location>
</feature>
<dbReference type="Pfam" id="PF00560">
    <property type="entry name" value="LRR_1"/>
    <property type="match status" value="3"/>
</dbReference>
<keyword evidence="5" id="KW-0732">Signal</keyword>
<reference evidence="14 15" key="1">
    <citation type="submission" date="2019-01" db="EMBL/GenBank/DDBJ databases">
        <authorList>
            <person name="Ferrante I. M."/>
        </authorList>
    </citation>
    <scope>NUCLEOTIDE SEQUENCE [LARGE SCALE GENOMIC DNA]</scope>
    <source>
        <strain evidence="14 15">B856</strain>
    </source>
</reference>
<dbReference type="PANTHER" id="PTHR48052">
    <property type="entry name" value="UNNAMED PRODUCT"/>
    <property type="match status" value="1"/>
</dbReference>
<feature type="region of interest" description="Disordered" evidence="12">
    <location>
        <begin position="89"/>
        <end position="118"/>
    </location>
</feature>
<dbReference type="SUPFAM" id="SSF52058">
    <property type="entry name" value="L domain-like"/>
    <property type="match status" value="2"/>
</dbReference>
<feature type="transmembrane region" description="Helical" evidence="13">
    <location>
        <begin position="507"/>
        <end position="529"/>
    </location>
</feature>
<evidence type="ECO:0000256" key="10">
    <source>
        <dbReference type="ARBA" id="ARBA00023180"/>
    </source>
</evidence>
<proteinExistence type="predicted"/>
<accession>A0A448Z297</accession>
<dbReference type="InterPro" id="IPR001611">
    <property type="entry name" value="Leu-rich_rpt"/>
</dbReference>
<evidence type="ECO:0000256" key="12">
    <source>
        <dbReference type="SAM" id="MobiDB-lite"/>
    </source>
</evidence>
<evidence type="ECO:0000256" key="8">
    <source>
        <dbReference type="ARBA" id="ARBA00023136"/>
    </source>
</evidence>
<name>A0A448Z297_9STRA</name>
<dbReference type="PANTHER" id="PTHR48052:SF8">
    <property type="entry name" value="LRR RECEPTOR-LIKE SERINE_THREONINE-PROTEIN KINASE FLS2"/>
    <property type="match status" value="1"/>
</dbReference>
<keyword evidence="6" id="KW-0677">Repeat</keyword>
<dbReference type="PROSITE" id="PS51450">
    <property type="entry name" value="LRR"/>
    <property type="match status" value="1"/>
</dbReference>
<feature type="compositionally biased region" description="Basic and acidic residues" evidence="12">
    <location>
        <begin position="99"/>
        <end position="118"/>
    </location>
</feature>
<feature type="compositionally biased region" description="Low complexity" evidence="12">
    <location>
        <begin position="339"/>
        <end position="352"/>
    </location>
</feature>
<evidence type="ECO:0000256" key="4">
    <source>
        <dbReference type="ARBA" id="ARBA00022692"/>
    </source>
</evidence>
<protein>
    <recommendedName>
        <fullName evidence="16">L domain-like protein</fullName>
    </recommendedName>
</protein>
<feature type="compositionally biased region" description="Acidic residues" evidence="12">
    <location>
        <begin position="173"/>
        <end position="189"/>
    </location>
</feature>
<feature type="region of interest" description="Disordered" evidence="12">
    <location>
        <begin position="173"/>
        <end position="296"/>
    </location>
</feature>
<evidence type="ECO:0000256" key="11">
    <source>
        <dbReference type="ARBA" id="ARBA00037847"/>
    </source>
</evidence>
<keyword evidence="4 13" id="KW-0812">Transmembrane</keyword>